<dbReference type="Gene3D" id="3.30.70.270">
    <property type="match status" value="1"/>
</dbReference>
<sequence>MEKLFKNLKYLMITSLITVILMFFFFVYRPMRNELKESFKRDFIHIVSISEANLENYFKNQIEGTESLSSRTMIRKKFYDYMQNKIDLDTLKKYTQPKYVDGVNALKGIKGALRISINNEVIALCGDVNKKNIKKYSEFKNKTTAMNLFPSENILVVSSPVYEQKELLGYDIACFNLENILSEISRNQIDYSIVKNPKYKKEVKVFDNKMVTVRQILDTEYWLKAEISSNRYAATLRRISILVGAVTIISLIMIILIFRVVIDKTARRVITHLEEINRKVTYLSFHDKLTGVYNRRYFENEMKRLNDSRKLPISIIVGDLDGLKYINDNYGHDKGDKYIKKVAEIFERITRSEDIVARVGGDEFAILLPETSQRDLKQFEKRFFSKIKEINKNEKLVEPLSISIGCATMDRKDQNIRKIYKKADKKMYENKKN</sequence>
<keyword evidence="4" id="KW-1185">Reference proteome</keyword>
<evidence type="ECO:0000256" key="1">
    <source>
        <dbReference type="SAM" id="Phobius"/>
    </source>
</evidence>
<keyword evidence="1" id="KW-0472">Membrane</keyword>
<dbReference type="PANTHER" id="PTHR45138">
    <property type="entry name" value="REGULATORY COMPONENTS OF SENSORY TRANSDUCTION SYSTEM"/>
    <property type="match status" value="1"/>
</dbReference>
<reference evidence="3" key="1">
    <citation type="submission" date="2019-08" db="EMBL/GenBank/DDBJ databases">
        <title>Genomic characterization of a novel candidate phylum (ARYD3) from a high temperature, high salinity tertiary oil reservoir in north central Oklahoma, USA.</title>
        <authorList>
            <person name="Youssef N.H."/>
            <person name="Yadav A."/>
            <person name="Elshahed M.S."/>
        </authorList>
    </citation>
    <scope>NUCLEOTIDE SEQUENCE [LARGE SCALE GENOMIC DNA]</scope>
    <source>
        <strain evidence="3">ARYD3</strain>
    </source>
</reference>
<evidence type="ECO:0000313" key="4">
    <source>
        <dbReference type="Proteomes" id="UP000324143"/>
    </source>
</evidence>
<feature type="transmembrane region" description="Helical" evidence="1">
    <location>
        <begin position="12"/>
        <end position="31"/>
    </location>
</feature>
<comment type="caution">
    <text evidence="3">The sequence shown here is derived from an EMBL/GenBank/DDBJ whole genome shotgun (WGS) entry which is preliminary data.</text>
</comment>
<dbReference type="SUPFAM" id="SSF55073">
    <property type="entry name" value="Nucleotide cyclase"/>
    <property type="match status" value="1"/>
</dbReference>
<accession>A0A5D0MFD8</accession>
<dbReference type="InterPro" id="IPR050469">
    <property type="entry name" value="Diguanylate_Cyclase"/>
</dbReference>
<proteinExistence type="predicted"/>
<dbReference type="SMART" id="SM00267">
    <property type="entry name" value="GGDEF"/>
    <property type="match status" value="1"/>
</dbReference>
<name>A0A5D0MFD8_9BACT</name>
<keyword evidence="1" id="KW-0812">Transmembrane</keyword>
<feature type="transmembrane region" description="Helical" evidence="1">
    <location>
        <begin position="239"/>
        <end position="262"/>
    </location>
</feature>
<dbReference type="GO" id="GO:0052621">
    <property type="term" value="F:diguanylate cyclase activity"/>
    <property type="evidence" value="ECO:0007669"/>
    <property type="project" value="TreeGrafter"/>
</dbReference>
<dbReference type="CDD" id="cd01949">
    <property type="entry name" value="GGDEF"/>
    <property type="match status" value="1"/>
</dbReference>
<dbReference type="Pfam" id="PF00990">
    <property type="entry name" value="GGDEF"/>
    <property type="match status" value="1"/>
</dbReference>
<evidence type="ECO:0000259" key="2">
    <source>
        <dbReference type="PROSITE" id="PS50887"/>
    </source>
</evidence>
<keyword evidence="1" id="KW-1133">Transmembrane helix</keyword>
<dbReference type="PANTHER" id="PTHR45138:SF9">
    <property type="entry name" value="DIGUANYLATE CYCLASE DGCM-RELATED"/>
    <property type="match status" value="1"/>
</dbReference>
<gene>
    <name evidence="3" type="ORF">FXF47_09955</name>
</gene>
<dbReference type="InterPro" id="IPR043128">
    <property type="entry name" value="Rev_trsase/Diguanyl_cyclase"/>
</dbReference>
<protein>
    <submittedName>
        <fullName evidence="3">GGDEF domain-containing protein</fullName>
    </submittedName>
</protein>
<dbReference type="Proteomes" id="UP000324143">
    <property type="component" value="Unassembled WGS sequence"/>
</dbReference>
<dbReference type="GO" id="GO:0043709">
    <property type="term" value="P:cell adhesion involved in single-species biofilm formation"/>
    <property type="evidence" value="ECO:0007669"/>
    <property type="project" value="TreeGrafter"/>
</dbReference>
<feature type="domain" description="GGDEF" evidence="2">
    <location>
        <begin position="311"/>
        <end position="433"/>
    </location>
</feature>
<dbReference type="PROSITE" id="PS50887">
    <property type="entry name" value="GGDEF"/>
    <property type="match status" value="1"/>
</dbReference>
<dbReference type="EMBL" id="VSIX01000152">
    <property type="protein sequence ID" value="TYB30293.1"/>
    <property type="molecule type" value="Genomic_DNA"/>
</dbReference>
<dbReference type="GO" id="GO:1902201">
    <property type="term" value="P:negative regulation of bacterial-type flagellum-dependent cell motility"/>
    <property type="evidence" value="ECO:0007669"/>
    <property type="project" value="TreeGrafter"/>
</dbReference>
<dbReference type="NCBIfam" id="TIGR00254">
    <property type="entry name" value="GGDEF"/>
    <property type="match status" value="1"/>
</dbReference>
<dbReference type="InterPro" id="IPR000160">
    <property type="entry name" value="GGDEF_dom"/>
</dbReference>
<organism evidence="3 4">
    <name type="scientific">Candidatus Mcinerneyibacterium aminivorans</name>
    <dbReference type="NCBI Taxonomy" id="2703815"/>
    <lineage>
        <taxon>Bacteria</taxon>
        <taxon>Candidatus Macinerneyibacteriota</taxon>
        <taxon>Candidatus Mcinerneyibacteria</taxon>
        <taxon>Candidatus Mcinerneyibacteriales</taxon>
        <taxon>Candidatus Mcinerneyibacteriaceae</taxon>
        <taxon>Candidatus Mcinerneyibacterium</taxon>
    </lineage>
</organism>
<dbReference type="AlphaFoldDB" id="A0A5D0MFD8"/>
<evidence type="ECO:0000313" key="3">
    <source>
        <dbReference type="EMBL" id="TYB30293.1"/>
    </source>
</evidence>
<dbReference type="InterPro" id="IPR029787">
    <property type="entry name" value="Nucleotide_cyclase"/>
</dbReference>
<dbReference type="GO" id="GO:0005886">
    <property type="term" value="C:plasma membrane"/>
    <property type="evidence" value="ECO:0007669"/>
    <property type="project" value="TreeGrafter"/>
</dbReference>